<gene>
    <name evidence="3" type="ORF">BN1204_047580</name>
    <name evidence="2" type="ORF">NCLIV_047580</name>
</gene>
<proteinExistence type="predicted"/>
<dbReference type="RefSeq" id="XP_003884358.1">
    <property type="nucleotide sequence ID" value="XM_003884309.1"/>
</dbReference>
<dbReference type="GeneID" id="13442258"/>
<feature type="region of interest" description="Disordered" evidence="1">
    <location>
        <begin position="286"/>
        <end position="359"/>
    </location>
</feature>
<feature type="compositionally biased region" description="Basic and acidic residues" evidence="1">
    <location>
        <begin position="172"/>
        <end position="181"/>
    </location>
</feature>
<evidence type="ECO:0000313" key="2">
    <source>
        <dbReference type="EMBL" id="CBZ54327.1"/>
    </source>
</evidence>
<feature type="region of interest" description="Disordered" evidence="1">
    <location>
        <begin position="250"/>
        <end position="269"/>
    </location>
</feature>
<dbReference type="Proteomes" id="UP000007494">
    <property type="component" value="Chromosome X"/>
</dbReference>
<feature type="compositionally biased region" description="Polar residues" evidence="1">
    <location>
        <begin position="286"/>
        <end position="319"/>
    </location>
</feature>
<dbReference type="eggNOG" id="ENOG502QZGS">
    <property type="taxonomic scope" value="Eukaryota"/>
</dbReference>
<feature type="compositionally biased region" description="Basic and acidic residues" evidence="1">
    <location>
        <begin position="1105"/>
        <end position="1139"/>
    </location>
</feature>
<feature type="region of interest" description="Disordered" evidence="1">
    <location>
        <begin position="862"/>
        <end position="930"/>
    </location>
</feature>
<sequence length="1374" mass="142960">MPEWGWGGDDAEIMLTGLIRCPVSPGENATGNLGDRHQGQMGDGVSEATGGSTPGRRRRPPSLASSSERQGDQRPAKKTLGSHGRHAGKGEATALPCSSHAIGQGGAGRPEEELRGLRRDSGEEGRARGGGVGRNNDDRLNQDDTGHELGVGRVPERALDDEKRRTKRRRGADRDSGREGESGGAGDASDSLEALLLGGPEPALGDVEASSAMQAQSSKTCAEPPTSQSLSLLTDGLDSVRRMATYSSRCSSVDTTACGHGGTASSRQTASFHRSFSSDCGLPSTVMGSSVSTTPSGAGADSHSTAAPNTGIGSMSPASRSRDPSRVGSPTVVQVGLEGSSRSPSGELRGRSQSPTDECGSVASAVDVSAQNALREELQTMVSLGLLYLKREREFDGEESPHPTRLSASSFVDKDERSEQPRSDALAWLSENDWTHERRSASLPLQGGEDDSAATQAHSDQPLFYGAFCSAAGRVGSQLSLEREPPVTRTSRGDRGSAVQRPRVGQPSPWATDARQPKGTVGRLRAQEAEGEERQSRGGLQTGDDGDQVEARGGEEAGEETETCERRRGIEHGKDGAAAAALGTAEKRLGVHYSRYDRSWVARYTQGGRVLKKYFSTKVYGHELARAKAVAARLEMEQQGQLSAGGAPGPLSAASPGSEKAASHIQDGSGEAPGFASAGLAGPGSQRHVPCVSSAVGASFASAAESQGGALSSSGACVGNVAGTAPGQSSLHPSFAPWLFSVVQAPAASAARSLSPYAFSAPLFCFASPFSGPAGLCSPGAQPVWCTYPPNSCAAAPFQPSAQLSRFFSLERSHAGVPEKPKGSEAAHAVYSEAGAGQAPPATCVTPYGWITFTPFPSFDRNTSCSSREDVKRRGDGEQKSRENADASQRGEGDQSRQRTAEKRASLAAPETGDDQPPAERREDWRPCQRGNGCFSGNAHAPPLASTSVSLASSVQGSVCACKIEPRSDGDGKPELGPSSRPIEELKKSAARQTRSESVGASCDVSPLGFPGPVIGPGCFPPGFPFSPFPSSIASFPVPNVQPSAEIFSPFSPFPLCSSPVAEACQSPVLFGRAASGSSASTERPEASRSPSTYGSVDGGDGAQELERESEREERSGEGEEGRLGEEFEANKEPREGEGKSAGSGAEEEHAPPGGCEQGTQARKEPQGGESEEGRRGNEQRKLDETARRKPTSLSPVADLEGPVPTESHDAGQDAVESRRESTESSEGQDDLERLKTPRASRDGSDKLSEDRSKHLRSGGARPSGCVAGSPPSSLGPHVSPCPALARSPAGFASHLLCHGFPSVFSGVFFPPSPQSIFFPAFVPATHPLSPSCFFPSYSPVSPLGSVASSHSSVPADPTHLPFPPCSPSPRSAA</sequence>
<dbReference type="OrthoDB" id="334037at2759"/>
<dbReference type="OMA" id="WITFTPF"/>
<feature type="region of interest" description="Disordered" evidence="1">
    <location>
        <begin position="22"/>
        <end position="235"/>
    </location>
</feature>
<feature type="compositionally biased region" description="Basic and acidic residues" evidence="1">
    <location>
        <begin position="109"/>
        <end position="127"/>
    </location>
</feature>
<feature type="region of interest" description="Disordered" evidence="1">
    <location>
        <begin position="480"/>
        <end position="575"/>
    </location>
</feature>
<keyword evidence="4" id="KW-1185">Reference proteome</keyword>
<accession>F0VM49</accession>
<feature type="compositionally biased region" description="Low complexity" evidence="1">
    <location>
        <begin position="187"/>
        <end position="205"/>
    </location>
</feature>
<dbReference type="InParanoid" id="F0VM49"/>
<feature type="compositionally biased region" description="Basic and acidic residues" evidence="1">
    <location>
        <begin position="525"/>
        <end position="536"/>
    </location>
</feature>
<reference evidence="3" key="4">
    <citation type="journal article" date="2015" name="PLoS ONE">
        <title>Comprehensive Evaluation of Toxoplasma gondii VEG and Neospora caninum LIV Genomes with Tachyzoite Stage Transcriptome and Proteome Defines Novel Transcript Features.</title>
        <authorList>
            <person name="Ramaprasad A."/>
            <person name="Mourier T."/>
            <person name="Naeem R."/>
            <person name="Malas T.B."/>
            <person name="Moussa E."/>
            <person name="Panigrahi A."/>
            <person name="Vermont S.J."/>
            <person name="Otto T.D."/>
            <person name="Wastling J."/>
            <person name="Pain A."/>
        </authorList>
    </citation>
    <scope>NUCLEOTIDE SEQUENCE</scope>
    <source>
        <strain evidence="3">Liverpool</strain>
    </source>
</reference>
<dbReference type="VEuPathDB" id="ToxoDB:NCLIV_047580"/>
<feature type="compositionally biased region" description="Basic and acidic residues" evidence="1">
    <location>
        <begin position="412"/>
        <end position="422"/>
    </location>
</feature>
<reference evidence="2" key="2">
    <citation type="submission" date="2011-03" db="EMBL/GenBank/DDBJ databases">
        <title>Comparative genomics and transcriptomics of Neospora caninum and Toxoplasma gondii.</title>
        <authorList>
            <person name="Reid A.J."/>
            <person name="Sohal A."/>
            <person name="Harris D."/>
            <person name="Quail M."/>
            <person name="Sanders M."/>
            <person name="Berriman M."/>
            <person name="Wastling J.M."/>
            <person name="Pain A."/>
        </authorList>
    </citation>
    <scope>NUCLEOTIDE SEQUENCE</scope>
    <source>
        <strain evidence="2">Liverpool</strain>
    </source>
</reference>
<feature type="region of interest" description="Disordered" evidence="1">
    <location>
        <begin position="1075"/>
        <end position="1280"/>
    </location>
</feature>
<feature type="region of interest" description="Disordered" evidence="1">
    <location>
        <begin position="1343"/>
        <end position="1374"/>
    </location>
</feature>
<feature type="compositionally biased region" description="Basic and acidic residues" evidence="1">
    <location>
        <begin position="1162"/>
        <end position="1188"/>
    </location>
</feature>
<name>F0VM49_NEOCL</name>
<feature type="compositionally biased region" description="Polar residues" evidence="1">
    <location>
        <begin position="211"/>
        <end position="232"/>
    </location>
</feature>
<reference evidence="4" key="3">
    <citation type="journal article" date="2012" name="PLoS Pathog.">
        <title>Comparative genomics of the apicomplexan parasites Toxoplasma gondii and Neospora caninum: Coccidia differing in host range and transmission strategy.</title>
        <authorList>
            <person name="Reid A.J."/>
            <person name="Vermont S.J."/>
            <person name="Cotton J.A."/>
            <person name="Harris D."/>
            <person name="Hill-Cawthorne G.A."/>
            <person name="Konen-Waisman S."/>
            <person name="Latham S.M."/>
            <person name="Mourier T."/>
            <person name="Norton R."/>
            <person name="Quail M.A."/>
            <person name="Sanders M."/>
            <person name="Shanmugam D."/>
            <person name="Sohal A."/>
            <person name="Wasmuth J.D."/>
            <person name="Brunk B."/>
            <person name="Grigg M.E."/>
            <person name="Howard J.C."/>
            <person name="Parkinson J."/>
            <person name="Roos D.S."/>
            <person name="Trees A.J."/>
            <person name="Berriman M."/>
            <person name="Pain A."/>
            <person name="Wastling J.M."/>
        </authorList>
    </citation>
    <scope>NUCLEOTIDE SEQUENCE [LARGE SCALE GENOMIC DNA]</scope>
    <source>
        <strain evidence="4">Liverpool</strain>
    </source>
</reference>
<feature type="compositionally biased region" description="Basic and acidic residues" evidence="1">
    <location>
        <begin position="563"/>
        <end position="575"/>
    </location>
</feature>
<dbReference type="EMBL" id="FR823391">
    <property type="protein sequence ID" value="CBZ54327.1"/>
    <property type="molecule type" value="Genomic_DNA"/>
</dbReference>
<feature type="compositionally biased region" description="Basic and acidic residues" evidence="1">
    <location>
        <begin position="918"/>
        <end position="927"/>
    </location>
</feature>
<dbReference type="EMBL" id="LN714485">
    <property type="protein sequence ID" value="CEL69032.1"/>
    <property type="molecule type" value="Genomic_DNA"/>
</dbReference>
<feature type="compositionally biased region" description="Basic and acidic residues" evidence="1">
    <location>
        <begin position="964"/>
        <end position="974"/>
    </location>
</feature>
<feature type="compositionally biased region" description="Basic and acidic residues" evidence="1">
    <location>
        <begin position="1231"/>
        <end position="1253"/>
    </location>
</feature>
<reference evidence="2" key="1">
    <citation type="submission" date="2011-02" db="EMBL/GenBank/DDBJ databases">
        <authorList>
            <person name="Aslett M."/>
        </authorList>
    </citation>
    <scope>NUCLEOTIDE SEQUENCE</scope>
    <source>
        <strain evidence="2">Liverpool</strain>
    </source>
</reference>
<feature type="compositionally biased region" description="Basic and acidic residues" evidence="1">
    <location>
        <begin position="1207"/>
        <end position="1223"/>
    </location>
</feature>
<dbReference type="Gene3D" id="1.20.5.2050">
    <property type="match status" value="1"/>
</dbReference>
<evidence type="ECO:0000313" key="4">
    <source>
        <dbReference type="Proteomes" id="UP000007494"/>
    </source>
</evidence>
<feature type="compositionally biased region" description="Basic and acidic residues" evidence="1">
    <location>
        <begin position="154"/>
        <end position="164"/>
    </location>
</feature>
<feature type="compositionally biased region" description="Low complexity" evidence="1">
    <location>
        <begin position="642"/>
        <end position="658"/>
    </location>
</feature>
<feature type="region of interest" description="Disordered" evidence="1">
    <location>
        <begin position="964"/>
        <end position="1002"/>
    </location>
</feature>
<feature type="compositionally biased region" description="Basic and acidic residues" evidence="1">
    <location>
        <begin position="867"/>
        <end position="905"/>
    </location>
</feature>
<feature type="compositionally biased region" description="Basic and acidic residues" evidence="1">
    <location>
        <begin position="481"/>
        <end position="495"/>
    </location>
</feature>
<protein>
    <submittedName>
        <fullName evidence="3">AP2 domain transcription factor AP2X-2</fullName>
    </submittedName>
</protein>
<feature type="region of interest" description="Disordered" evidence="1">
    <location>
        <begin position="395"/>
        <end position="430"/>
    </location>
</feature>
<evidence type="ECO:0000256" key="1">
    <source>
        <dbReference type="SAM" id="MobiDB-lite"/>
    </source>
</evidence>
<evidence type="ECO:0000313" key="3">
    <source>
        <dbReference type="EMBL" id="CEL69032.1"/>
    </source>
</evidence>
<organism evidence="2 4">
    <name type="scientific">Neospora caninum (strain Liverpool)</name>
    <dbReference type="NCBI Taxonomy" id="572307"/>
    <lineage>
        <taxon>Eukaryota</taxon>
        <taxon>Sar</taxon>
        <taxon>Alveolata</taxon>
        <taxon>Apicomplexa</taxon>
        <taxon>Conoidasida</taxon>
        <taxon>Coccidia</taxon>
        <taxon>Eucoccidiorida</taxon>
        <taxon>Eimeriorina</taxon>
        <taxon>Sarcocystidae</taxon>
        <taxon>Neospora</taxon>
    </lineage>
</organism>
<feature type="region of interest" description="Disordered" evidence="1">
    <location>
        <begin position="641"/>
        <end position="668"/>
    </location>
</feature>
<feature type="compositionally biased region" description="Basic and acidic residues" evidence="1">
    <location>
        <begin position="135"/>
        <end position="147"/>
    </location>
</feature>